<dbReference type="OrthoDB" id="9772630at2"/>
<dbReference type="PIRSF" id="PIRSF005690">
    <property type="entry name" value="GerBA"/>
    <property type="match status" value="1"/>
</dbReference>
<keyword evidence="8" id="KW-1185">Reference proteome</keyword>
<reference evidence="7 8" key="1">
    <citation type="journal article" date="2015" name="Antonie Van Leeuwenhoek">
        <title>Oceanobacillus bengalensis sp. nov., a bacterium isolated from seawater of the Bay of Bengal.</title>
        <authorList>
            <person name="Yongchang O."/>
            <person name="Xiang W."/>
            <person name="Wang G."/>
        </authorList>
    </citation>
    <scope>NUCLEOTIDE SEQUENCE [LARGE SCALE GENOMIC DNA]</scope>
    <source>
        <strain evidence="7 8">MCCC 1K00260</strain>
    </source>
</reference>
<dbReference type="RefSeq" id="WP_121133184.1">
    <property type="nucleotide sequence ID" value="NZ_JBHUFK010000017.1"/>
</dbReference>
<evidence type="ECO:0000256" key="5">
    <source>
        <dbReference type="SAM" id="MobiDB-lite"/>
    </source>
</evidence>
<feature type="region of interest" description="Disordered" evidence="5">
    <location>
        <begin position="1"/>
        <end position="26"/>
    </location>
</feature>
<dbReference type="InterPro" id="IPR004995">
    <property type="entry name" value="Spore_Ger"/>
</dbReference>
<dbReference type="Pfam" id="PF03323">
    <property type="entry name" value="GerA"/>
    <property type="match status" value="1"/>
</dbReference>
<protein>
    <submittedName>
        <fullName evidence="7">Spore germination protein</fullName>
    </submittedName>
</protein>
<keyword evidence="3 4" id="KW-0472">Membrane</keyword>
<evidence type="ECO:0000256" key="3">
    <source>
        <dbReference type="ARBA" id="ARBA00023136"/>
    </source>
</evidence>
<evidence type="ECO:0000256" key="4">
    <source>
        <dbReference type="PIRNR" id="PIRNR005690"/>
    </source>
</evidence>
<sequence length="518" mass="57360">MRRSSLFNRLKRKKEQSRQAGKSNFNNMKVTKKLDNNLSNIKEMLGDPNDLVVRELLIGSIEKRAGMVYISGLTDENLINNNILKTIQLNLKQFDSNIIEKIHKEVIAITDIKQANNLDDVSLGILNGNTAFYLDGHETVLLMGTAGGESRAIEQPQSETLIRGPRDGFVESINTNMALIRRDIKDPHLRFKPHEVGKRSKQTIVVSYIEGIVNPDIVTEINRRLETVDIDFIADSAYVEQWIEDSFLSPFPQILNTERPDKVSSDLMQGKVAILVDGTPFALVAPISIGDSLHSMEDYNQRWFSATLLRVLRYLSAFLAIFLPGLYIALVSYHPGMIPSTLTYSIAATREGVPFPAAIEAILMAVTFEILHEAGVRLPKVIGQTIGIVGGLVIGEAAVSAGIVSPIMVIVTALTAIASFSVPSFSIALTFRILRFSIILAAAFLGLYGIILVYIMVNIHIVNLKSIGKPYSAPFAPTFTKDFKDLIIRAPITSITKRPYNLKPLDQESKDILPEKKS</sequence>
<feature type="transmembrane region" description="Helical" evidence="6">
    <location>
        <begin position="383"/>
        <end position="403"/>
    </location>
</feature>
<keyword evidence="6" id="KW-0812">Transmembrane</keyword>
<evidence type="ECO:0000256" key="6">
    <source>
        <dbReference type="SAM" id="Phobius"/>
    </source>
</evidence>
<dbReference type="Proteomes" id="UP000281813">
    <property type="component" value="Unassembled WGS sequence"/>
</dbReference>
<feature type="compositionally biased region" description="Basic residues" evidence="5">
    <location>
        <begin position="1"/>
        <end position="15"/>
    </location>
</feature>
<feature type="transmembrane region" description="Helical" evidence="6">
    <location>
        <begin position="311"/>
        <end position="333"/>
    </location>
</feature>
<gene>
    <name evidence="7" type="ORF">D8M05_14920</name>
</gene>
<dbReference type="InterPro" id="IPR050768">
    <property type="entry name" value="UPF0353/GerABKA_families"/>
</dbReference>
<organism evidence="7 8">
    <name type="scientific">Oceanobacillus bengalensis</name>
    <dbReference type="NCBI Taxonomy" id="1435466"/>
    <lineage>
        <taxon>Bacteria</taxon>
        <taxon>Bacillati</taxon>
        <taxon>Bacillota</taxon>
        <taxon>Bacilli</taxon>
        <taxon>Bacillales</taxon>
        <taxon>Bacillaceae</taxon>
        <taxon>Oceanobacillus</taxon>
    </lineage>
</organism>
<evidence type="ECO:0000256" key="2">
    <source>
        <dbReference type="ARBA" id="ARBA00005278"/>
    </source>
</evidence>
<comment type="caution">
    <text evidence="7">The sequence shown here is derived from an EMBL/GenBank/DDBJ whole genome shotgun (WGS) entry which is preliminary data.</text>
</comment>
<dbReference type="EMBL" id="RBZO01000026">
    <property type="protein sequence ID" value="RKQ13796.1"/>
    <property type="molecule type" value="Genomic_DNA"/>
</dbReference>
<feature type="transmembrane region" description="Helical" evidence="6">
    <location>
        <begin position="438"/>
        <end position="457"/>
    </location>
</feature>
<dbReference type="GO" id="GO:0009847">
    <property type="term" value="P:spore germination"/>
    <property type="evidence" value="ECO:0007669"/>
    <property type="project" value="UniProtKB-UniRule"/>
</dbReference>
<feature type="transmembrane region" description="Helical" evidence="6">
    <location>
        <begin position="353"/>
        <end position="371"/>
    </location>
</feature>
<dbReference type="AlphaFoldDB" id="A0A494YUI0"/>
<feature type="transmembrane region" description="Helical" evidence="6">
    <location>
        <begin position="409"/>
        <end position="431"/>
    </location>
</feature>
<accession>A0A494YUI0</accession>
<evidence type="ECO:0000313" key="8">
    <source>
        <dbReference type="Proteomes" id="UP000281813"/>
    </source>
</evidence>
<comment type="similarity">
    <text evidence="2 4">Belongs to the GerABKA family.</text>
</comment>
<dbReference type="PANTHER" id="PTHR22550">
    <property type="entry name" value="SPORE GERMINATION PROTEIN"/>
    <property type="match status" value="1"/>
</dbReference>
<evidence type="ECO:0000313" key="7">
    <source>
        <dbReference type="EMBL" id="RKQ13796.1"/>
    </source>
</evidence>
<evidence type="ECO:0000256" key="1">
    <source>
        <dbReference type="ARBA" id="ARBA00004141"/>
    </source>
</evidence>
<comment type="subcellular location">
    <subcellularLocation>
        <location evidence="4">Cell membrane</location>
    </subcellularLocation>
    <subcellularLocation>
        <location evidence="1">Membrane</location>
        <topology evidence="1">Multi-pass membrane protein</topology>
    </subcellularLocation>
</comment>
<proteinExistence type="inferred from homology"/>
<dbReference type="GO" id="GO:0005886">
    <property type="term" value="C:plasma membrane"/>
    <property type="evidence" value="ECO:0007669"/>
    <property type="project" value="UniProtKB-SubCell"/>
</dbReference>
<name>A0A494YUI0_9BACI</name>
<keyword evidence="6" id="KW-1133">Transmembrane helix</keyword>
<dbReference type="PANTHER" id="PTHR22550:SF5">
    <property type="entry name" value="LEUCINE ZIPPER PROTEIN 4"/>
    <property type="match status" value="1"/>
</dbReference>